<comment type="caution">
    <text evidence="11">The sequence shown here is derived from an EMBL/GenBank/DDBJ whole genome shotgun (WGS) entry which is preliminary data.</text>
</comment>
<evidence type="ECO:0000256" key="3">
    <source>
        <dbReference type="ARBA" id="ARBA00022741"/>
    </source>
</evidence>
<dbReference type="GO" id="GO:0042802">
    <property type="term" value="F:identical protein binding"/>
    <property type="evidence" value="ECO:0007669"/>
    <property type="project" value="EnsemblFungi"/>
</dbReference>
<dbReference type="GeneID" id="19896079"/>
<feature type="coiled-coil region" evidence="8">
    <location>
        <begin position="61"/>
        <end position="125"/>
    </location>
</feature>
<evidence type="ECO:0000256" key="1">
    <source>
        <dbReference type="ARBA" id="ARBA00012552"/>
    </source>
</evidence>
<dbReference type="InterPro" id="IPR007502">
    <property type="entry name" value="Helicase-assoc_dom"/>
</dbReference>
<dbReference type="GO" id="GO:0006397">
    <property type="term" value="P:mRNA processing"/>
    <property type="evidence" value="ECO:0007669"/>
    <property type="project" value="UniProtKB-KW"/>
</dbReference>
<dbReference type="GO" id="GO:0003724">
    <property type="term" value="F:RNA helicase activity"/>
    <property type="evidence" value="ECO:0007669"/>
    <property type="project" value="UniProtKB-EC"/>
</dbReference>
<dbReference type="SUPFAM" id="SSF52540">
    <property type="entry name" value="P-loop containing nucleoside triphosphate hydrolases"/>
    <property type="match status" value="1"/>
</dbReference>
<evidence type="ECO:0000259" key="9">
    <source>
        <dbReference type="PROSITE" id="PS51192"/>
    </source>
</evidence>
<dbReference type="Pfam" id="PF21010">
    <property type="entry name" value="HA2_C"/>
    <property type="match status" value="1"/>
</dbReference>
<keyword evidence="4" id="KW-0378">Hydrolase</keyword>
<dbReference type="EMBL" id="AFWA02000013">
    <property type="protein sequence ID" value="EMR09444.1"/>
    <property type="molecule type" value="Genomic_DNA"/>
</dbReference>
<feature type="domain" description="Helicase ATP-binding" evidence="9">
    <location>
        <begin position="138"/>
        <end position="301"/>
    </location>
</feature>
<organism evidence="11 12">
    <name type="scientific">Pneumocystis murina (strain B123)</name>
    <name type="common">Mouse pneumocystis pneumonia agent</name>
    <name type="synonym">Pneumocystis carinii f. sp. muris</name>
    <dbReference type="NCBI Taxonomy" id="1069680"/>
    <lineage>
        <taxon>Eukaryota</taxon>
        <taxon>Fungi</taxon>
        <taxon>Dikarya</taxon>
        <taxon>Ascomycota</taxon>
        <taxon>Taphrinomycotina</taxon>
        <taxon>Pneumocystomycetes</taxon>
        <taxon>Pneumocystaceae</taxon>
        <taxon>Pneumocystis</taxon>
    </lineage>
</organism>
<dbReference type="Pfam" id="PF00271">
    <property type="entry name" value="Helicase_C"/>
    <property type="match status" value="1"/>
</dbReference>
<dbReference type="InterPro" id="IPR027417">
    <property type="entry name" value="P-loop_NTPase"/>
</dbReference>
<accession>M7PG56</accession>
<dbReference type="STRING" id="1069680.M7PG56"/>
<dbReference type="InterPro" id="IPR001650">
    <property type="entry name" value="Helicase_C-like"/>
</dbReference>
<name>M7PG56_PNEMU</name>
<dbReference type="Pfam" id="PF04408">
    <property type="entry name" value="WHD_HA2"/>
    <property type="match status" value="1"/>
</dbReference>
<dbReference type="InterPro" id="IPR014001">
    <property type="entry name" value="Helicase_ATP-bd"/>
</dbReference>
<keyword evidence="2" id="KW-0507">mRNA processing</keyword>
<evidence type="ECO:0000259" key="10">
    <source>
        <dbReference type="PROSITE" id="PS51194"/>
    </source>
</evidence>
<evidence type="ECO:0000256" key="8">
    <source>
        <dbReference type="SAM" id="Coils"/>
    </source>
</evidence>
<dbReference type="CDD" id="cd17917">
    <property type="entry name" value="DEXHc_RHA-like"/>
    <property type="match status" value="1"/>
</dbReference>
<feature type="domain" description="Helicase C-terminal" evidence="10">
    <location>
        <begin position="326"/>
        <end position="498"/>
    </location>
</feature>
<dbReference type="PANTHER" id="PTHR18934:SF118">
    <property type="entry name" value="ATP-DEPENDENT RNA HELICASE DHX33"/>
    <property type="match status" value="1"/>
</dbReference>
<dbReference type="GO" id="GO:0045943">
    <property type="term" value="P:positive regulation of transcription by RNA polymerase I"/>
    <property type="evidence" value="ECO:0007669"/>
    <property type="project" value="TreeGrafter"/>
</dbReference>
<evidence type="ECO:0000256" key="5">
    <source>
        <dbReference type="ARBA" id="ARBA00022806"/>
    </source>
</evidence>
<dbReference type="InterPro" id="IPR011709">
    <property type="entry name" value="DEAD-box_helicase_OB_fold"/>
</dbReference>
<dbReference type="GO" id="GO:0000462">
    <property type="term" value="P:maturation of SSU-rRNA from tricistronic rRNA transcript (SSU-rRNA, 5.8S rRNA, LSU-rRNA)"/>
    <property type="evidence" value="ECO:0007669"/>
    <property type="project" value="EnsemblFungi"/>
</dbReference>
<dbReference type="AlphaFoldDB" id="M7PG56"/>
<gene>
    <name evidence="11" type="ORF">PNEG_02386</name>
</gene>
<dbReference type="HOGENOM" id="CLU_001832_5_11_1"/>
<evidence type="ECO:0000313" key="12">
    <source>
        <dbReference type="Proteomes" id="UP000011958"/>
    </source>
</evidence>
<dbReference type="PROSITE" id="PS51192">
    <property type="entry name" value="HELICASE_ATP_BIND_1"/>
    <property type="match status" value="1"/>
</dbReference>
<comment type="catalytic activity">
    <reaction evidence="7">
        <text>ATP + H2O = ADP + phosphate + H(+)</text>
        <dbReference type="Rhea" id="RHEA:13065"/>
        <dbReference type="ChEBI" id="CHEBI:15377"/>
        <dbReference type="ChEBI" id="CHEBI:15378"/>
        <dbReference type="ChEBI" id="CHEBI:30616"/>
        <dbReference type="ChEBI" id="CHEBI:43474"/>
        <dbReference type="ChEBI" id="CHEBI:456216"/>
        <dbReference type="EC" id="3.6.4.13"/>
    </reaction>
</comment>
<dbReference type="RefSeq" id="XP_007874392.1">
    <property type="nucleotide sequence ID" value="XM_007876201.2"/>
</dbReference>
<dbReference type="Pfam" id="PF00270">
    <property type="entry name" value="DEAD"/>
    <property type="match status" value="1"/>
</dbReference>
<evidence type="ECO:0000256" key="6">
    <source>
        <dbReference type="ARBA" id="ARBA00022840"/>
    </source>
</evidence>
<dbReference type="VEuPathDB" id="FungiDB:PNEG_02386"/>
<dbReference type="SMART" id="SM00490">
    <property type="entry name" value="HELICc"/>
    <property type="match status" value="1"/>
</dbReference>
<dbReference type="GO" id="GO:0005681">
    <property type="term" value="C:spliceosomal complex"/>
    <property type="evidence" value="ECO:0007669"/>
    <property type="project" value="UniProtKB-ARBA"/>
</dbReference>
<evidence type="ECO:0000256" key="7">
    <source>
        <dbReference type="ARBA" id="ARBA00047984"/>
    </source>
</evidence>
<keyword evidence="3" id="KW-0547">Nucleotide-binding</keyword>
<dbReference type="InterPro" id="IPR011545">
    <property type="entry name" value="DEAD/DEAH_box_helicase_dom"/>
</dbReference>
<evidence type="ECO:0000256" key="2">
    <source>
        <dbReference type="ARBA" id="ARBA00022664"/>
    </source>
</evidence>
<dbReference type="GO" id="GO:0005524">
    <property type="term" value="F:ATP binding"/>
    <property type="evidence" value="ECO:0007669"/>
    <property type="project" value="UniProtKB-KW"/>
</dbReference>
<dbReference type="PROSITE" id="PS51194">
    <property type="entry name" value="HELICASE_CTER"/>
    <property type="match status" value="1"/>
</dbReference>
<protein>
    <recommendedName>
        <fullName evidence="1">RNA helicase</fullName>
        <ecNumber evidence="1">3.6.4.13</ecNumber>
    </recommendedName>
</protein>
<evidence type="ECO:0000313" key="11">
    <source>
        <dbReference type="EMBL" id="EMR09444.1"/>
    </source>
</evidence>
<dbReference type="OMA" id="CHENFLH"/>
<dbReference type="InterPro" id="IPR048333">
    <property type="entry name" value="HA2_WH"/>
</dbReference>
<dbReference type="Proteomes" id="UP000011958">
    <property type="component" value="Unassembled WGS sequence"/>
</dbReference>
<keyword evidence="8" id="KW-0175">Coiled coil</keyword>
<proteinExistence type="predicted"/>
<dbReference type="Gene3D" id="1.20.120.1080">
    <property type="match status" value="1"/>
</dbReference>
<dbReference type="Pfam" id="PF07717">
    <property type="entry name" value="OB_NTP_bind"/>
    <property type="match status" value="1"/>
</dbReference>
<keyword evidence="6" id="KW-0067">ATP-binding</keyword>
<dbReference type="eggNOG" id="KOG0922">
    <property type="taxonomic scope" value="Eukaryota"/>
</dbReference>
<dbReference type="OrthoDB" id="10253254at2759"/>
<sequence>MKRTKRARNQGIHYKFNEKEDFEVIEEDSSNFSPKKNMKNDKKRRIYHTIFHEKRIKRIDKKKEENTIINEENEGENIKENSEIKKIDILEVEQSKNTNGIKNLIKEKKSKKELYQRKKELLKDRMKLPIWTARLRLIKEMENSRVIILLGEPGSGKSTQLPQFLLKCNYTKNNRIAVTQPRRIAAINLAKRVSEEVGTNLGERVGYSIRFDDCSSLDTQIKYMTDGMLLRELIGDPLLSIYSTIILDEAHERTLITDMLLGFLKKIIKLRPMLRVVIMSATLEAERFSTFFDNAKIYFIKGKEHPVNIYHTLQPENDYVDAVLRTVFQIHINEPEGDILAFLTGQDEIESLEISICHYAKQLEENVPKMLICTLFSALPQNIQQKAFIKTPSNTRKIILATNIAETSVTVKGVKYVIDTGLEKAKKYNNRLGIEVLHIGPISKSSARQRAGRAGREGPGRCYRLYTKSEFKKLKNTSTPEIKRANLSFAVLTLKARGENDVINFDYIDPPSHNSLLRSLEQLYSLSALDEKGEITKLGYDMSLIPLNPQLARVLIAAANDYDCLSCVIDIIACLSTENLFMSFQNKKNEANNAKMKFFNRNGDHITYLNVLRQFIEIRKNESMAKTWCYQNFINFRAITTIMEIRKQLMKHCKNASMKIEFSNKIDTELILRCFLTGFLMNTALLQADGNYHTVMGNTIVYIHPSSVLFNKKVEAILYNNLIFTTKPYVHIVSMIKSDWLRSTSQISKNNGS</sequence>
<dbReference type="GO" id="GO:0016787">
    <property type="term" value="F:hydrolase activity"/>
    <property type="evidence" value="ECO:0007669"/>
    <property type="project" value="UniProtKB-KW"/>
</dbReference>
<dbReference type="PANTHER" id="PTHR18934">
    <property type="entry name" value="ATP-DEPENDENT RNA HELICASE"/>
    <property type="match status" value="1"/>
</dbReference>
<dbReference type="InterPro" id="IPR002464">
    <property type="entry name" value="DNA/RNA_helicase_DEAH_CS"/>
</dbReference>
<dbReference type="PROSITE" id="PS00690">
    <property type="entry name" value="DEAH_ATP_HELICASE"/>
    <property type="match status" value="1"/>
</dbReference>
<dbReference type="EC" id="3.6.4.13" evidence="1"/>
<reference evidence="12" key="1">
    <citation type="journal article" date="2016" name="Nat. Commun.">
        <title>Genome analysis of three Pneumocystis species reveals adaptation mechanisms to life exclusively in mammalian hosts.</title>
        <authorList>
            <person name="Ma L."/>
            <person name="Chen Z."/>
            <person name="Huang D.W."/>
            <person name="Kutty G."/>
            <person name="Ishihara M."/>
            <person name="Wang H."/>
            <person name="Abouelleil A."/>
            <person name="Bishop L."/>
            <person name="Davey E."/>
            <person name="Deng R."/>
            <person name="Deng X."/>
            <person name="Fan L."/>
            <person name="Fantoni G."/>
            <person name="Fitzgerald M."/>
            <person name="Gogineni E."/>
            <person name="Goldberg J.M."/>
            <person name="Handley G."/>
            <person name="Hu X."/>
            <person name="Huber C."/>
            <person name="Jiao X."/>
            <person name="Jones K."/>
            <person name="Levin J.Z."/>
            <person name="Liu Y."/>
            <person name="Macdonald P."/>
            <person name="Melnikov A."/>
            <person name="Raley C."/>
            <person name="Sassi M."/>
            <person name="Sherman B.T."/>
            <person name="Song X."/>
            <person name="Sykes S."/>
            <person name="Tran B."/>
            <person name="Walsh L."/>
            <person name="Xia Y."/>
            <person name="Yang J."/>
            <person name="Young S."/>
            <person name="Zeng Q."/>
            <person name="Zheng X."/>
            <person name="Stephens R."/>
            <person name="Nusbaum C."/>
            <person name="Birren B.W."/>
            <person name="Azadi P."/>
            <person name="Lempicki R.A."/>
            <person name="Cuomo C.A."/>
            <person name="Kovacs J.A."/>
        </authorList>
    </citation>
    <scope>NUCLEOTIDE SEQUENCE [LARGE SCALE GENOMIC DNA]</scope>
    <source>
        <strain evidence="12">B123</strain>
    </source>
</reference>
<dbReference type="FunFam" id="3.40.50.300:FF:000145">
    <property type="entry name" value="probable ATP-dependent RNA helicase DHX40"/>
    <property type="match status" value="1"/>
</dbReference>
<dbReference type="Gene3D" id="3.40.50.300">
    <property type="entry name" value="P-loop containing nucleotide triphosphate hydrolases"/>
    <property type="match status" value="2"/>
</dbReference>
<evidence type="ECO:0000256" key="4">
    <source>
        <dbReference type="ARBA" id="ARBA00022801"/>
    </source>
</evidence>
<keyword evidence="5" id="KW-0347">Helicase</keyword>
<dbReference type="FunFam" id="3.40.50.300:FF:000615">
    <property type="entry name" value="pre-mRNA-splicing factor ATP-dependent RNA helicase DEAH7"/>
    <property type="match status" value="1"/>
</dbReference>
<dbReference type="SMART" id="SM00487">
    <property type="entry name" value="DEXDc"/>
    <property type="match status" value="1"/>
</dbReference>
<dbReference type="GO" id="GO:0032040">
    <property type="term" value="C:small-subunit processome"/>
    <property type="evidence" value="ECO:0007669"/>
    <property type="project" value="EnsemblFungi"/>
</dbReference>
<dbReference type="GO" id="GO:0003725">
    <property type="term" value="F:double-stranded RNA binding"/>
    <property type="evidence" value="ECO:0007669"/>
    <property type="project" value="TreeGrafter"/>
</dbReference>
<dbReference type="CDD" id="cd18791">
    <property type="entry name" value="SF2_C_RHA"/>
    <property type="match status" value="1"/>
</dbReference>
<dbReference type="SMART" id="SM00847">
    <property type="entry name" value="HA2"/>
    <property type="match status" value="1"/>
</dbReference>
<keyword evidence="12" id="KW-1185">Reference proteome</keyword>